<dbReference type="InterPro" id="IPR040553">
    <property type="entry name" value="TxDE"/>
</dbReference>
<dbReference type="Pfam" id="PF18711">
    <property type="entry name" value="TxDE"/>
    <property type="match status" value="1"/>
</dbReference>
<dbReference type="InterPro" id="IPR029068">
    <property type="entry name" value="Glyas_Bleomycin-R_OHBP_Dase"/>
</dbReference>
<proteinExistence type="predicted"/>
<feature type="domain" description="VOC" evidence="1">
    <location>
        <begin position="2"/>
        <end position="117"/>
    </location>
</feature>
<dbReference type="Gene3D" id="3.10.180.10">
    <property type="entry name" value="2,3-Dihydroxybiphenyl 1,2-Dioxygenase, domain 1"/>
    <property type="match status" value="1"/>
</dbReference>
<dbReference type="OrthoDB" id="2703022at2"/>
<dbReference type="SUPFAM" id="SSF54593">
    <property type="entry name" value="Glyoxalase/Bleomycin resistance protein/Dihydroxybiphenyl dioxygenase"/>
    <property type="match status" value="1"/>
</dbReference>
<reference evidence="2 3" key="1">
    <citation type="submission" date="2019-11" db="EMBL/GenBank/DDBJ databases">
        <title>Genome sequences of 17 halophilic strains isolated from different environments.</title>
        <authorList>
            <person name="Furrow R.E."/>
        </authorList>
    </citation>
    <scope>NUCLEOTIDE SEQUENCE [LARGE SCALE GENOMIC DNA]</scope>
    <source>
        <strain evidence="2 3">22505_10_Sand</strain>
    </source>
</reference>
<dbReference type="PROSITE" id="PS51819">
    <property type="entry name" value="VOC"/>
    <property type="match status" value="1"/>
</dbReference>
<evidence type="ECO:0000313" key="3">
    <source>
        <dbReference type="Proteomes" id="UP000447393"/>
    </source>
</evidence>
<organism evidence="2 3">
    <name type="scientific">Halobacillus litoralis</name>
    <dbReference type="NCBI Taxonomy" id="45668"/>
    <lineage>
        <taxon>Bacteria</taxon>
        <taxon>Bacillati</taxon>
        <taxon>Bacillota</taxon>
        <taxon>Bacilli</taxon>
        <taxon>Bacillales</taxon>
        <taxon>Bacillaceae</taxon>
        <taxon>Halobacillus</taxon>
    </lineage>
</organism>
<protein>
    <recommendedName>
        <fullName evidence="1">VOC domain-containing protein</fullName>
    </recommendedName>
</protein>
<accession>A0A845E3X9</accession>
<comment type="caution">
    <text evidence="2">The sequence shown here is derived from an EMBL/GenBank/DDBJ whole genome shotgun (WGS) entry which is preliminary data.</text>
</comment>
<evidence type="ECO:0000313" key="2">
    <source>
        <dbReference type="EMBL" id="MYL49980.1"/>
    </source>
</evidence>
<dbReference type="RefSeq" id="WP_160914977.1">
    <property type="nucleotide sequence ID" value="NZ_WMEZ01000003.1"/>
</dbReference>
<dbReference type="Proteomes" id="UP000447393">
    <property type="component" value="Unassembled WGS sequence"/>
</dbReference>
<gene>
    <name evidence="2" type="ORF">GLV98_10815</name>
</gene>
<sequence length="226" mass="25937">MEIASVTLMANKIDSLRGFYIEWLGFTEIEREEGEELSIKVGSGVLRFLDEKKEREPFYHFAFNIPSNQFKEAKDWVREKVFLNTEADKDEIVFERLGGRSFYISDPVGNIVEFIAREHSPRQSGPFCMQTLLNISEMSLTVSHVLEASEELQRIGLTSRDNDPIHRAYLNFMGDDGSDCYLLLVESGRRWIFSDKVSEVHPLELVVHNIGTITVDEQGRLTVVQT</sequence>
<evidence type="ECO:0000259" key="1">
    <source>
        <dbReference type="PROSITE" id="PS51819"/>
    </source>
</evidence>
<dbReference type="InterPro" id="IPR037523">
    <property type="entry name" value="VOC_core"/>
</dbReference>
<dbReference type="AlphaFoldDB" id="A0A845E3X9"/>
<name>A0A845E3X9_9BACI</name>
<dbReference type="EMBL" id="WMEZ01000003">
    <property type="protein sequence ID" value="MYL49980.1"/>
    <property type="molecule type" value="Genomic_DNA"/>
</dbReference>